<dbReference type="Gene3D" id="3.40.50.150">
    <property type="entry name" value="Vaccinia Virus protein VP39"/>
    <property type="match status" value="1"/>
</dbReference>
<dbReference type="RefSeq" id="XP_030831739.1">
    <property type="nucleotide sequence ID" value="XM_030975879.1"/>
</dbReference>
<organism evidence="5 6">
    <name type="scientific">Strongylocentrotus purpuratus</name>
    <name type="common">Purple sea urchin</name>
    <dbReference type="NCBI Taxonomy" id="7668"/>
    <lineage>
        <taxon>Eukaryota</taxon>
        <taxon>Metazoa</taxon>
        <taxon>Echinodermata</taxon>
        <taxon>Eleutherozoa</taxon>
        <taxon>Echinozoa</taxon>
        <taxon>Echinoidea</taxon>
        <taxon>Euechinoidea</taxon>
        <taxon>Echinacea</taxon>
        <taxon>Camarodonta</taxon>
        <taxon>Echinidea</taxon>
        <taxon>Strongylocentrotidae</taxon>
        <taxon>Strongylocentrotus</taxon>
    </lineage>
</organism>
<sequence length="239" mass="26742">MVDHTRESEFGFHQSACPAEERLTALIACKDMEKENKMYDEWAFYYDEDMKALGFQGYGVMGKRISELIGNKNAKILDIGCGTGLFGMELHSLGYNNIHAADGNPNILEKSRERGVYTELKQFMLGSNLIAPYEDGAFDAVVAIAVLGPGAVDHTAMPEISRLVATGGYLILFIRKSRLEMETERFNVKAVFEEWVASGKWERLSDISSVYYAGTDGVDNDDRVVERDGFIVTLRKLIN</sequence>
<dbReference type="GO" id="GO:0032259">
    <property type="term" value="P:methylation"/>
    <property type="evidence" value="ECO:0007669"/>
    <property type="project" value="UniProtKB-KW"/>
</dbReference>
<dbReference type="InterPro" id="IPR029063">
    <property type="entry name" value="SAM-dependent_MTases_sf"/>
</dbReference>
<evidence type="ECO:0000256" key="3">
    <source>
        <dbReference type="ARBA" id="ARBA00022691"/>
    </source>
</evidence>
<keyword evidence="2" id="KW-0808">Transferase</keyword>
<dbReference type="OrthoDB" id="3647at2759"/>
<dbReference type="PANTHER" id="PTHR43464:SF19">
    <property type="entry name" value="UBIQUINONE BIOSYNTHESIS O-METHYLTRANSFERASE, MITOCHONDRIAL"/>
    <property type="match status" value="1"/>
</dbReference>
<dbReference type="GeneID" id="100889054"/>
<name>A0A7M7N7V7_STRPU</name>
<dbReference type="PANTHER" id="PTHR43464">
    <property type="entry name" value="METHYLTRANSFERASE"/>
    <property type="match status" value="1"/>
</dbReference>
<keyword evidence="1" id="KW-0489">Methyltransferase</keyword>
<dbReference type="InParanoid" id="A0A7M7N7V7"/>
<dbReference type="CDD" id="cd02440">
    <property type="entry name" value="AdoMet_MTases"/>
    <property type="match status" value="1"/>
</dbReference>
<evidence type="ECO:0000256" key="2">
    <source>
        <dbReference type="ARBA" id="ARBA00022679"/>
    </source>
</evidence>
<evidence type="ECO:0000256" key="1">
    <source>
        <dbReference type="ARBA" id="ARBA00022603"/>
    </source>
</evidence>
<dbReference type="Proteomes" id="UP000007110">
    <property type="component" value="Unassembled WGS sequence"/>
</dbReference>
<reference evidence="6" key="1">
    <citation type="submission" date="2015-02" db="EMBL/GenBank/DDBJ databases">
        <title>Genome sequencing for Strongylocentrotus purpuratus.</title>
        <authorList>
            <person name="Murali S."/>
            <person name="Liu Y."/>
            <person name="Vee V."/>
            <person name="English A."/>
            <person name="Wang M."/>
            <person name="Skinner E."/>
            <person name="Han Y."/>
            <person name="Muzny D.M."/>
            <person name="Worley K.C."/>
            <person name="Gibbs R.A."/>
        </authorList>
    </citation>
    <scope>NUCLEOTIDE SEQUENCE</scope>
</reference>
<reference evidence="5" key="2">
    <citation type="submission" date="2021-01" db="UniProtKB">
        <authorList>
            <consortium name="EnsemblMetazoa"/>
        </authorList>
    </citation>
    <scope>IDENTIFICATION</scope>
</reference>
<dbReference type="EnsemblMetazoa" id="XM_030975879">
    <property type="protein sequence ID" value="XP_030831739"/>
    <property type="gene ID" value="LOC100889054"/>
</dbReference>
<dbReference type="SUPFAM" id="SSF53335">
    <property type="entry name" value="S-adenosyl-L-methionine-dependent methyltransferases"/>
    <property type="match status" value="1"/>
</dbReference>
<protein>
    <recommendedName>
        <fullName evidence="4">Methyltransferase type 11 domain-containing protein</fullName>
    </recommendedName>
</protein>
<dbReference type="OMA" id="MYADWIK"/>
<dbReference type="KEGG" id="spu:100889054"/>
<evidence type="ECO:0000313" key="5">
    <source>
        <dbReference type="EnsemblMetazoa" id="XP_030831739"/>
    </source>
</evidence>
<keyword evidence="3" id="KW-0949">S-adenosyl-L-methionine</keyword>
<keyword evidence="6" id="KW-1185">Reference proteome</keyword>
<proteinExistence type="predicted"/>
<dbReference type="AlphaFoldDB" id="A0A7M7N7V7"/>
<evidence type="ECO:0000313" key="6">
    <source>
        <dbReference type="Proteomes" id="UP000007110"/>
    </source>
</evidence>
<accession>A0A7M7N7V7</accession>
<dbReference type="InterPro" id="IPR013216">
    <property type="entry name" value="Methyltransf_11"/>
</dbReference>
<dbReference type="Pfam" id="PF08241">
    <property type="entry name" value="Methyltransf_11"/>
    <property type="match status" value="1"/>
</dbReference>
<feature type="domain" description="Methyltransferase type 11" evidence="4">
    <location>
        <begin position="77"/>
        <end position="172"/>
    </location>
</feature>
<evidence type="ECO:0000259" key="4">
    <source>
        <dbReference type="Pfam" id="PF08241"/>
    </source>
</evidence>
<dbReference type="GO" id="GO:0008757">
    <property type="term" value="F:S-adenosylmethionine-dependent methyltransferase activity"/>
    <property type="evidence" value="ECO:0007669"/>
    <property type="project" value="InterPro"/>
</dbReference>